<dbReference type="SUPFAM" id="SSF50729">
    <property type="entry name" value="PH domain-like"/>
    <property type="match status" value="1"/>
</dbReference>
<dbReference type="InterPro" id="IPR013083">
    <property type="entry name" value="Znf_RING/FYVE/PHD"/>
</dbReference>
<name>X6NT08_RETFI</name>
<keyword evidence="1" id="KW-0472">Membrane</keyword>
<evidence type="ECO:0000259" key="2">
    <source>
        <dbReference type="PROSITE" id="PS50003"/>
    </source>
</evidence>
<feature type="transmembrane region" description="Helical" evidence="1">
    <location>
        <begin position="20"/>
        <end position="38"/>
    </location>
</feature>
<dbReference type="PROSITE" id="PS50003">
    <property type="entry name" value="PH_DOMAIN"/>
    <property type="match status" value="1"/>
</dbReference>
<sequence>MQKRVVYDTDQKVLRDIEDVLGNDLVSFFFVYFCLLLLHNKKKYLVHPERRFVKSGLLTKQSLKGDLMVYQFYLFNDLLIYASEGHGRLNVHRVLHLSLCRIVDIKDGPIRNVKNGFRIISPQKAIFLFAETTQEKREWFQAIQYAISEQIEFRTRWMNDMHPTAQISQFIGRTVGPKHELKRVQAGEQNMKSRNVSPSVKLEIAIFQRQAPCKLCMRPFKRFTRKVNSKAMKQKQYNLLILKTKNYVNKKCVLQMKCPWCQHTVCAECFRRKAKIPTNEKPLKVCDGCFGAINYFIADINHTDVEFSTTDASVLPAVDNSNWRR</sequence>
<dbReference type="AlphaFoldDB" id="X6NT08"/>
<evidence type="ECO:0000256" key="1">
    <source>
        <dbReference type="SAM" id="Phobius"/>
    </source>
</evidence>
<dbReference type="GO" id="GO:0005737">
    <property type="term" value="C:cytoplasm"/>
    <property type="evidence" value="ECO:0007669"/>
    <property type="project" value="TreeGrafter"/>
</dbReference>
<organism evidence="3 4">
    <name type="scientific">Reticulomyxa filosa</name>
    <dbReference type="NCBI Taxonomy" id="46433"/>
    <lineage>
        <taxon>Eukaryota</taxon>
        <taxon>Sar</taxon>
        <taxon>Rhizaria</taxon>
        <taxon>Retaria</taxon>
        <taxon>Foraminifera</taxon>
        <taxon>Monothalamids</taxon>
        <taxon>Reticulomyxidae</taxon>
        <taxon>Reticulomyxa</taxon>
    </lineage>
</organism>
<feature type="domain" description="PH" evidence="2">
    <location>
        <begin position="51"/>
        <end position="148"/>
    </location>
</feature>
<accession>X6NT08</accession>
<dbReference type="PANTHER" id="PTHR12673:SF159">
    <property type="entry name" value="LD03170P"/>
    <property type="match status" value="1"/>
</dbReference>
<protein>
    <submittedName>
        <fullName evidence="3">Rho guanine nucleotide exchange factor</fullName>
    </submittedName>
</protein>
<dbReference type="Gene3D" id="3.30.40.10">
    <property type="entry name" value="Zinc/RING finger domain, C3HC4 (zinc finger)"/>
    <property type="match status" value="1"/>
</dbReference>
<evidence type="ECO:0000313" key="3">
    <source>
        <dbReference type="EMBL" id="ETO29400.1"/>
    </source>
</evidence>
<dbReference type="Gene3D" id="2.30.29.30">
    <property type="entry name" value="Pleckstrin-homology domain (PH domain)/Phosphotyrosine-binding domain (PTB)"/>
    <property type="match status" value="1"/>
</dbReference>
<proteinExistence type="predicted"/>
<dbReference type="GO" id="GO:0005085">
    <property type="term" value="F:guanyl-nucleotide exchange factor activity"/>
    <property type="evidence" value="ECO:0007669"/>
    <property type="project" value="TreeGrafter"/>
</dbReference>
<keyword evidence="4" id="KW-1185">Reference proteome</keyword>
<gene>
    <name evidence="3" type="ORF">RFI_07723</name>
</gene>
<dbReference type="Pfam" id="PF00169">
    <property type="entry name" value="PH"/>
    <property type="match status" value="1"/>
</dbReference>
<dbReference type="OrthoDB" id="660555at2759"/>
<dbReference type="InterPro" id="IPR051092">
    <property type="entry name" value="FYVE_RhoGEF_PH"/>
</dbReference>
<evidence type="ECO:0000313" key="4">
    <source>
        <dbReference type="Proteomes" id="UP000023152"/>
    </source>
</evidence>
<reference evidence="3 4" key="1">
    <citation type="journal article" date="2013" name="Curr. Biol.">
        <title>The Genome of the Foraminiferan Reticulomyxa filosa.</title>
        <authorList>
            <person name="Glockner G."/>
            <person name="Hulsmann N."/>
            <person name="Schleicher M."/>
            <person name="Noegel A.A."/>
            <person name="Eichinger L."/>
            <person name="Gallinger C."/>
            <person name="Pawlowski J."/>
            <person name="Sierra R."/>
            <person name="Euteneuer U."/>
            <person name="Pillet L."/>
            <person name="Moustafa A."/>
            <person name="Platzer M."/>
            <person name="Groth M."/>
            <person name="Szafranski K."/>
            <person name="Schliwa M."/>
        </authorList>
    </citation>
    <scope>NUCLEOTIDE SEQUENCE [LARGE SCALE GENOMIC DNA]</scope>
</reference>
<dbReference type="InterPro" id="IPR011993">
    <property type="entry name" value="PH-like_dom_sf"/>
</dbReference>
<dbReference type="EMBL" id="ASPP01006086">
    <property type="protein sequence ID" value="ETO29400.1"/>
    <property type="molecule type" value="Genomic_DNA"/>
</dbReference>
<keyword evidence="1" id="KW-0812">Transmembrane</keyword>
<dbReference type="InterPro" id="IPR011011">
    <property type="entry name" value="Znf_FYVE_PHD"/>
</dbReference>
<dbReference type="SMART" id="SM00233">
    <property type="entry name" value="PH"/>
    <property type="match status" value="1"/>
</dbReference>
<comment type="caution">
    <text evidence="3">The sequence shown here is derived from an EMBL/GenBank/DDBJ whole genome shotgun (WGS) entry which is preliminary data.</text>
</comment>
<dbReference type="InterPro" id="IPR001849">
    <property type="entry name" value="PH_domain"/>
</dbReference>
<dbReference type="Proteomes" id="UP000023152">
    <property type="component" value="Unassembled WGS sequence"/>
</dbReference>
<dbReference type="SUPFAM" id="SSF57903">
    <property type="entry name" value="FYVE/PHD zinc finger"/>
    <property type="match status" value="1"/>
</dbReference>
<keyword evidence="1" id="KW-1133">Transmembrane helix</keyword>
<dbReference type="PANTHER" id="PTHR12673">
    <property type="entry name" value="FACIOGENITAL DYSPLASIA PROTEIN"/>
    <property type="match status" value="1"/>
</dbReference>